<proteinExistence type="predicted"/>
<dbReference type="RefSeq" id="WP_206940730.1">
    <property type="nucleotide sequence ID" value="NZ_JAFLNF010000004.1"/>
</dbReference>
<organism evidence="2 3">
    <name type="scientific">Roseibium limicola</name>
    <dbReference type="NCBI Taxonomy" id="2816037"/>
    <lineage>
        <taxon>Bacteria</taxon>
        <taxon>Pseudomonadati</taxon>
        <taxon>Pseudomonadota</taxon>
        <taxon>Alphaproteobacteria</taxon>
        <taxon>Hyphomicrobiales</taxon>
        <taxon>Stappiaceae</taxon>
        <taxon>Roseibium</taxon>
    </lineage>
</organism>
<accession>A0A939J756</accession>
<protein>
    <submittedName>
        <fullName evidence="2">DUF1127 domain-containing protein</fullName>
    </submittedName>
</protein>
<dbReference type="EMBL" id="JAFLNF010000004">
    <property type="protein sequence ID" value="MBO0345817.1"/>
    <property type="molecule type" value="Genomic_DNA"/>
</dbReference>
<dbReference type="Pfam" id="PF06568">
    <property type="entry name" value="YjiS-like"/>
    <property type="match status" value="1"/>
</dbReference>
<feature type="domain" description="YjiS-like" evidence="1">
    <location>
        <begin position="24"/>
        <end position="52"/>
    </location>
</feature>
<keyword evidence="3" id="KW-1185">Reference proteome</keyword>
<evidence type="ECO:0000313" key="3">
    <source>
        <dbReference type="Proteomes" id="UP000664779"/>
    </source>
</evidence>
<dbReference type="InterPro" id="IPR009506">
    <property type="entry name" value="YjiS-like"/>
</dbReference>
<name>A0A939J756_9HYPH</name>
<evidence type="ECO:0000313" key="2">
    <source>
        <dbReference type="EMBL" id="MBO0345817.1"/>
    </source>
</evidence>
<sequence length="121" mass="13021">MTDHANSSIFSMLLSGASSFFRVIKNRRQIARLHDLTDVQLEDIGLSRGDVRRALKLPLLQDPTAGLSLMAQQRRMGETAPATRTAPAALSGVEAVTLSIFAPFSQSTSHTVRSPESSLAA</sequence>
<dbReference type="Proteomes" id="UP000664779">
    <property type="component" value="Unassembled WGS sequence"/>
</dbReference>
<evidence type="ECO:0000259" key="1">
    <source>
        <dbReference type="Pfam" id="PF06568"/>
    </source>
</evidence>
<reference evidence="2" key="1">
    <citation type="submission" date="2021-03" db="EMBL/GenBank/DDBJ databases">
        <title>Roseibium sp. CAU 1637 isolated from Incheon.</title>
        <authorList>
            <person name="Kim W."/>
        </authorList>
    </citation>
    <scope>NUCLEOTIDE SEQUENCE</scope>
    <source>
        <strain evidence="2">CAU 1637</strain>
    </source>
</reference>
<dbReference type="AlphaFoldDB" id="A0A939J756"/>
<comment type="caution">
    <text evidence="2">The sequence shown here is derived from an EMBL/GenBank/DDBJ whole genome shotgun (WGS) entry which is preliminary data.</text>
</comment>
<gene>
    <name evidence="2" type="ORF">J0X15_11355</name>
</gene>